<name>A0A0C3BFD9_SERVB</name>
<organism evidence="3 4">
    <name type="scientific">Serendipita vermifera MAFF 305830</name>
    <dbReference type="NCBI Taxonomy" id="933852"/>
    <lineage>
        <taxon>Eukaryota</taxon>
        <taxon>Fungi</taxon>
        <taxon>Dikarya</taxon>
        <taxon>Basidiomycota</taxon>
        <taxon>Agaricomycotina</taxon>
        <taxon>Agaricomycetes</taxon>
        <taxon>Sebacinales</taxon>
        <taxon>Serendipitaceae</taxon>
        <taxon>Serendipita</taxon>
    </lineage>
</organism>
<gene>
    <name evidence="3" type="ORF">M408DRAFT_22196</name>
</gene>
<dbReference type="InterPro" id="IPR013137">
    <property type="entry name" value="Znf_TFIIB"/>
</dbReference>
<evidence type="ECO:0000313" key="3">
    <source>
        <dbReference type="EMBL" id="KIM30146.1"/>
    </source>
</evidence>
<feature type="domain" description="TFIIB-type" evidence="2">
    <location>
        <begin position="8"/>
        <end position="37"/>
    </location>
</feature>
<protein>
    <recommendedName>
        <fullName evidence="2">TFIIB-type domain-containing protein</fullName>
    </recommendedName>
</protein>
<dbReference type="Gene3D" id="1.10.472.170">
    <property type="match status" value="1"/>
</dbReference>
<feature type="region of interest" description="Disordered" evidence="1">
    <location>
        <begin position="514"/>
        <end position="601"/>
    </location>
</feature>
<keyword evidence="4" id="KW-1185">Reference proteome</keyword>
<dbReference type="Proteomes" id="UP000054097">
    <property type="component" value="Unassembled WGS sequence"/>
</dbReference>
<feature type="region of interest" description="Disordered" evidence="1">
    <location>
        <begin position="346"/>
        <end position="379"/>
    </location>
</feature>
<evidence type="ECO:0000256" key="1">
    <source>
        <dbReference type="SAM" id="MobiDB-lite"/>
    </source>
</evidence>
<proteinExistence type="predicted"/>
<dbReference type="HOGENOM" id="CLU_431588_0_0_1"/>
<dbReference type="AlphaFoldDB" id="A0A0C3BFD9"/>
<evidence type="ECO:0000259" key="2">
    <source>
        <dbReference type="Pfam" id="PF08271"/>
    </source>
</evidence>
<reference evidence="3 4" key="1">
    <citation type="submission" date="2014-04" db="EMBL/GenBank/DDBJ databases">
        <authorList>
            <consortium name="DOE Joint Genome Institute"/>
            <person name="Kuo A."/>
            <person name="Zuccaro A."/>
            <person name="Kohler A."/>
            <person name="Nagy L.G."/>
            <person name="Floudas D."/>
            <person name="Copeland A."/>
            <person name="Barry K.W."/>
            <person name="Cichocki N."/>
            <person name="Veneault-Fourrey C."/>
            <person name="LaButti K."/>
            <person name="Lindquist E.A."/>
            <person name="Lipzen A."/>
            <person name="Lundell T."/>
            <person name="Morin E."/>
            <person name="Murat C."/>
            <person name="Sun H."/>
            <person name="Tunlid A."/>
            <person name="Henrissat B."/>
            <person name="Grigoriev I.V."/>
            <person name="Hibbett D.S."/>
            <person name="Martin F."/>
            <person name="Nordberg H.P."/>
            <person name="Cantor M.N."/>
            <person name="Hua S.X."/>
        </authorList>
    </citation>
    <scope>NUCLEOTIDE SEQUENCE [LARGE SCALE GENOMIC DNA]</scope>
    <source>
        <strain evidence="3 4">MAFF 305830</strain>
    </source>
</reference>
<feature type="compositionally biased region" description="Acidic residues" evidence="1">
    <location>
        <begin position="548"/>
        <end position="562"/>
    </location>
</feature>
<dbReference type="OrthoDB" id="2527864at2759"/>
<accession>A0A0C3BFD9</accession>
<reference evidence="4" key="2">
    <citation type="submission" date="2015-01" db="EMBL/GenBank/DDBJ databases">
        <title>Evolutionary Origins and Diversification of the Mycorrhizal Mutualists.</title>
        <authorList>
            <consortium name="DOE Joint Genome Institute"/>
            <consortium name="Mycorrhizal Genomics Consortium"/>
            <person name="Kohler A."/>
            <person name="Kuo A."/>
            <person name="Nagy L.G."/>
            <person name="Floudas D."/>
            <person name="Copeland A."/>
            <person name="Barry K.W."/>
            <person name="Cichocki N."/>
            <person name="Veneault-Fourrey C."/>
            <person name="LaButti K."/>
            <person name="Lindquist E.A."/>
            <person name="Lipzen A."/>
            <person name="Lundell T."/>
            <person name="Morin E."/>
            <person name="Murat C."/>
            <person name="Riley R."/>
            <person name="Ohm R."/>
            <person name="Sun H."/>
            <person name="Tunlid A."/>
            <person name="Henrissat B."/>
            <person name="Grigoriev I.V."/>
            <person name="Hibbett D.S."/>
            <person name="Martin F."/>
        </authorList>
    </citation>
    <scope>NUCLEOTIDE SEQUENCE [LARGE SCALE GENOMIC DNA]</scope>
    <source>
        <strain evidence="4">MAFF 305830</strain>
    </source>
</reference>
<dbReference type="EMBL" id="KN824285">
    <property type="protein sequence ID" value="KIM30146.1"/>
    <property type="molecule type" value="Genomic_DNA"/>
</dbReference>
<sequence length="634" mass="69749">MDGKSSEKCRACGSTEEAIWDSDTGNTLCPSCGTVYETLHLVSDDFHGNWKHDAHSYLGSEMVYKGSKWLKGAEWHLENHLREHRKLISNLCTALEFYGRDRATYHFEAALANGDYRWGRESKLVCAVAIAIAMVEEKKPEPITRIAELIGETPSAVLRQWAQVLPTLDLHIRPTSSLLLLGTLYAYLLDMLSPPSSLPACIINNLTAPSFSLSSALETAERIAGFFTLTNSFSLLPSAGTACGIFLLAIETQKGHALSLSTASTLADSLGQRFGIKGSTVISRRRSMLLIFSEWAALLPWASLPTFNAEGSSNGRSLWTTNRMSAIIRYIGDVLQFQYELSNRRGSVEQQPSVDEPSSSRASPAAETPTSTTVSSSTVSWLTPLKSRKRRPRGELSAQRVISLLLQPTRPSKLPQIDPSESPEDVQDRLSRIELQVLHGLGSNSSRYRPLTRLEALTLERGGQEYISDEELFEPGELDGYQNSIDDAIMLSASHPEWDDIVIESRRVLAGANAHGRNRVQSGTRARTKATKAGMRDVGQDDPTCGINDEDDMELDGDDGEDLAGGGQRHSRSRLSAKPAWGNEKGGNAEEDDGESDKDDTMFFGKEAYLGFGLFPGWEGDDPDTVRYFESMDL</sequence>
<feature type="compositionally biased region" description="Acidic residues" evidence="1">
    <location>
        <begin position="589"/>
        <end position="598"/>
    </location>
</feature>
<evidence type="ECO:0000313" key="4">
    <source>
        <dbReference type="Proteomes" id="UP000054097"/>
    </source>
</evidence>
<dbReference type="CDD" id="cd00043">
    <property type="entry name" value="CYCLIN_SF"/>
    <property type="match status" value="1"/>
</dbReference>
<feature type="compositionally biased region" description="Low complexity" evidence="1">
    <location>
        <begin position="356"/>
        <end position="379"/>
    </location>
</feature>
<dbReference type="STRING" id="933852.A0A0C3BFD9"/>
<dbReference type="SUPFAM" id="SSF57783">
    <property type="entry name" value="Zinc beta-ribbon"/>
    <property type="match status" value="1"/>
</dbReference>
<dbReference type="Pfam" id="PF08271">
    <property type="entry name" value="Zn_Ribbon_TF"/>
    <property type="match status" value="1"/>
</dbReference>